<feature type="domain" description="HPr kinase/phosphorylase C-terminal" evidence="1">
    <location>
        <begin position="7"/>
        <end position="82"/>
    </location>
</feature>
<evidence type="ECO:0000313" key="2">
    <source>
        <dbReference type="EMBL" id="GLQ35035.1"/>
    </source>
</evidence>
<protein>
    <recommendedName>
        <fullName evidence="1">HPr kinase/phosphorylase C-terminal domain-containing protein</fullName>
    </recommendedName>
</protein>
<dbReference type="InterPro" id="IPR027417">
    <property type="entry name" value="P-loop_NTPase"/>
</dbReference>
<evidence type="ECO:0000313" key="3">
    <source>
        <dbReference type="Proteomes" id="UP001156694"/>
    </source>
</evidence>
<evidence type="ECO:0000259" key="1">
    <source>
        <dbReference type="Pfam" id="PF07475"/>
    </source>
</evidence>
<dbReference type="SUPFAM" id="SSF53795">
    <property type="entry name" value="PEP carboxykinase-like"/>
    <property type="match status" value="1"/>
</dbReference>
<name>A0ABQ5VUT7_9RHOB</name>
<reference evidence="3" key="1">
    <citation type="journal article" date="2019" name="Int. J. Syst. Evol. Microbiol.">
        <title>The Global Catalogue of Microorganisms (GCM) 10K type strain sequencing project: providing services to taxonomists for standard genome sequencing and annotation.</title>
        <authorList>
            <consortium name="The Broad Institute Genomics Platform"/>
            <consortium name="The Broad Institute Genome Sequencing Center for Infectious Disease"/>
            <person name="Wu L."/>
            <person name="Ma J."/>
        </authorList>
    </citation>
    <scope>NUCLEOTIDE SEQUENCE [LARGE SCALE GENOMIC DNA]</scope>
    <source>
        <strain evidence="3">NBRC 110140</strain>
    </source>
</reference>
<dbReference type="InterPro" id="IPR011104">
    <property type="entry name" value="Hpr_kin/Pase_C"/>
</dbReference>
<organism evidence="2 3">
    <name type="scientific">Amylibacter marinus</name>
    <dbReference type="NCBI Taxonomy" id="1475483"/>
    <lineage>
        <taxon>Bacteria</taxon>
        <taxon>Pseudomonadati</taxon>
        <taxon>Pseudomonadota</taxon>
        <taxon>Alphaproteobacteria</taxon>
        <taxon>Rhodobacterales</taxon>
        <taxon>Paracoccaceae</taxon>
        <taxon>Amylibacter</taxon>
    </lineage>
</organism>
<dbReference type="Gene3D" id="3.40.50.300">
    <property type="entry name" value="P-loop containing nucleotide triphosphate hydrolases"/>
    <property type="match status" value="1"/>
</dbReference>
<dbReference type="EMBL" id="BSNN01000002">
    <property type="protein sequence ID" value="GLQ35035.1"/>
    <property type="molecule type" value="Genomic_DNA"/>
</dbReference>
<proteinExistence type="predicted"/>
<sequence length="142" mass="15205">MILTRGHMHASGICFGNFGVLISGASGQGKSHLALACMGVGAGLICDDMVEIDSHGTDIMISPPQTAIAKIEVRGVGLIDARLSGPRPLQLVVDLDQEEPERLPKKHHAVFKQLRVRLIHAKNIPHLHYVIKQLAIGGTPQG</sequence>
<comment type="caution">
    <text evidence="2">The sequence shown here is derived from an EMBL/GenBank/DDBJ whole genome shotgun (WGS) entry which is preliminary data.</text>
</comment>
<keyword evidence="3" id="KW-1185">Reference proteome</keyword>
<accession>A0ABQ5VUT7</accession>
<dbReference type="RefSeq" id="WP_284377118.1">
    <property type="nucleotide sequence ID" value="NZ_BSNN01000002.1"/>
</dbReference>
<dbReference type="Pfam" id="PF07475">
    <property type="entry name" value="Hpr_kinase_C"/>
    <property type="match status" value="1"/>
</dbReference>
<gene>
    <name evidence="2" type="ORF">GCM10007939_13180</name>
</gene>
<dbReference type="Proteomes" id="UP001156694">
    <property type="component" value="Unassembled WGS sequence"/>
</dbReference>